<proteinExistence type="predicted"/>
<dbReference type="AlphaFoldDB" id="A0A2H1FXX3"/>
<feature type="transmembrane region" description="Helical" evidence="1">
    <location>
        <begin position="477"/>
        <end position="499"/>
    </location>
</feature>
<dbReference type="EMBL" id="LT854254">
    <property type="protein sequence ID" value="SMR46157.1"/>
    <property type="molecule type" value="Genomic_DNA"/>
</dbReference>
<evidence type="ECO:0000313" key="3">
    <source>
        <dbReference type="EMBL" id="SMR46157.1"/>
    </source>
</evidence>
<dbReference type="PANTHER" id="PTHR36978:SF3">
    <property type="entry name" value="P-LOOP CONTAINING NUCLEOSIDE TRIPHOSPHATE HYDROLASE PROTEIN"/>
    <property type="match status" value="1"/>
</dbReference>
<dbReference type="Proteomes" id="UP000245764">
    <property type="component" value="Chromosome 2"/>
</dbReference>
<evidence type="ECO:0000256" key="2">
    <source>
        <dbReference type="SAM" id="SignalP"/>
    </source>
</evidence>
<keyword evidence="1" id="KW-0472">Membrane</keyword>
<dbReference type="Gene3D" id="3.40.50.300">
    <property type="entry name" value="P-loop containing nucleotide triphosphate hydrolases"/>
    <property type="match status" value="1"/>
</dbReference>
<dbReference type="InterPro" id="IPR027417">
    <property type="entry name" value="P-loop_NTPase"/>
</dbReference>
<name>A0A2H1FXX3_ZYMTR</name>
<dbReference type="SUPFAM" id="SSF52540">
    <property type="entry name" value="P-loop containing nucleoside triphosphate hydrolases"/>
    <property type="match status" value="1"/>
</dbReference>
<dbReference type="InterPro" id="IPR040632">
    <property type="entry name" value="Sulfotransfer_4"/>
</dbReference>
<keyword evidence="1" id="KW-1133">Transmembrane helix</keyword>
<evidence type="ECO:0000256" key="1">
    <source>
        <dbReference type="SAM" id="Phobius"/>
    </source>
</evidence>
<accession>A0A2H1FXX3</accession>
<feature type="transmembrane region" description="Helical" evidence="1">
    <location>
        <begin position="511"/>
        <end position="530"/>
    </location>
</feature>
<keyword evidence="2" id="KW-0732">Signal</keyword>
<dbReference type="Pfam" id="PF17784">
    <property type="entry name" value="Sulfotransfer_4"/>
    <property type="match status" value="1"/>
</dbReference>
<evidence type="ECO:0008006" key="5">
    <source>
        <dbReference type="Google" id="ProtNLM"/>
    </source>
</evidence>
<protein>
    <recommendedName>
        <fullName evidence="5">Sulfotransferase domain-containing protein</fullName>
    </recommendedName>
</protein>
<keyword evidence="1" id="KW-0812">Transmembrane</keyword>
<organism evidence="3 4">
    <name type="scientific">Zymoseptoria tritici ST99CH_1E4</name>
    <dbReference type="NCBI Taxonomy" id="1276532"/>
    <lineage>
        <taxon>Eukaryota</taxon>
        <taxon>Fungi</taxon>
        <taxon>Dikarya</taxon>
        <taxon>Ascomycota</taxon>
        <taxon>Pezizomycotina</taxon>
        <taxon>Dothideomycetes</taxon>
        <taxon>Dothideomycetidae</taxon>
        <taxon>Mycosphaerellales</taxon>
        <taxon>Mycosphaerellaceae</taxon>
        <taxon>Zymoseptoria</taxon>
    </lineage>
</organism>
<evidence type="ECO:0000313" key="4">
    <source>
        <dbReference type="Proteomes" id="UP000245764"/>
    </source>
</evidence>
<reference evidence="4" key="1">
    <citation type="submission" date="2017-05" db="EMBL/GenBank/DDBJ databases">
        <authorList>
            <person name="Song R."/>
            <person name="Chenine A.L."/>
            <person name="Ruprecht R.M."/>
        </authorList>
    </citation>
    <scope>NUCLEOTIDE SEQUENCE [LARGE SCALE GENOMIC DNA]</scope>
</reference>
<feature type="chain" id="PRO_5013943880" description="Sulfotransferase domain-containing protein" evidence="2">
    <location>
        <begin position="17"/>
        <end position="531"/>
    </location>
</feature>
<sequence>MAESMGIVMIIGQIRALVLVVELATGAGWRGHLSNRYRCFLRVSGGGGLGTYGTLKYNNDNTLAYTSAWRHLNKLICRPNSMSRNGVPHFLLSAQAIGQWKALNVRWSPGPRRVLIYQREIQAPADASRINHIRARSVAELLPQQCRNFDGGRGVCMGEHEDHGQPILLAHIFPSCCEMHAVLNLTSINLATRTNISFANNDIGRHVVRAPETALGVIRPGDAESEHADAGNMTTLQFQHPKPGAKLKVIGAGLPRTGTNSLCAALQILLDGPCYHSGVQYTYAAYDEKHIKTLTRVAAQYPYTSDSRPHIEQELKDLLDGFVATADPPLSLIYDVLLRLYPDAIVVVTTRDRDSWTRAMMEVLRIALPPRLLFWWIPNLRWLPQFSDACGNVLFQKYGLLLRDVETAIATWERHMAELERVVPKGQLVYVDVKDGWEPLCKALDRPIPDIPFPRLNDAKDFEDHFKKLAVRGLARWALFGVTLSAATLGALLIGVKMLETPPTFMERKSGLLSAVGGGLLALGALLTRYI</sequence>
<dbReference type="PANTHER" id="PTHR36978">
    <property type="entry name" value="P-LOOP CONTAINING NUCLEOTIDE TRIPHOSPHATE HYDROLASE"/>
    <property type="match status" value="1"/>
</dbReference>
<feature type="signal peptide" evidence="2">
    <location>
        <begin position="1"/>
        <end position="16"/>
    </location>
</feature>
<gene>
    <name evidence="3" type="ORF">ZT1E4_G2775</name>
</gene>